<dbReference type="PROSITE" id="PS52016">
    <property type="entry name" value="TONB_DEPENDENT_REC_3"/>
    <property type="match status" value="1"/>
</dbReference>
<dbReference type="Pfam" id="PF07715">
    <property type="entry name" value="Plug"/>
    <property type="match status" value="1"/>
</dbReference>
<proteinExistence type="inferred from homology"/>
<evidence type="ECO:0000313" key="4">
    <source>
        <dbReference type="Proteomes" id="UP000199421"/>
    </source>
</evidence>
<sequence length="1177" mass="132385">MTIKNEHDPQGDVMEGNCPKKRISIHPFFCILCTLLLLGFSAKAFSQKISLNLKNAPLKTFFITLQQQTDIALLYNEDLFKDKKITVQSNGEDLLKLLSTELPKLGLFYHEANGQITIIPAETSSVNRIIQQGKQISGTVVNSVTKEEMVGVSVVVKGTKTATRTDANGNFTIYVPYADAMLIFSYIGFQPQQIDLKGSSTVNIQLVEDTKALQEIVVVGYTTQKKENVIGAVSTITSKDLVQSPTANINNMLAGRLPGLVANQYSGGEPGVDRSEIFIRGKGTYGNQSPIVIVDGIERDMSYLAPDEIETFTILKDAASTAPYGIRGANGVIVITTKRGKAAEKATVDFRTSVGLNSPVKLPSLLGSGDYAMLYNEAMTNDALRDGGNVDNLNLFSEDAINKFHQAKGDNSDGLGYNWDYFDYLFKSGIQQESNLAIRGGNDIARYYVMGGYMRQGTNYDHIDLSDYNAKAKFVRYNFRSNIDVNITDKLWAKLNLGARITDRTAPGTSAGRLTTIAMTQPPYLPITLEPNSNSANAQYLLDHPDGLLYGDQIYRFNILGELTKSGFHTQKKTYLEGSFSMGYNLDFITNGLTVDGTFSYDANEEQWLRRQIDTYSEGYREYPGYSIFTPSGGRDVFMNPGFYDGTYVLGNKYAIDQTLGNSFSQSNPFNRTFYQFKVNYNQAFDKHNVSGMLLFNRSSQSVYDGDRAQVDIRYQGLSGQFTYNYDQKYLAEFNFGYNGSENFSPERRYGFFPAAALGWVISKEKFMNNTRGWLNFLKLRGSYGLVGSDKLPGGRFGYLQFYTGGSAYEFGEQGFNLRLDGLKEDRLANPLMSWEKARKINIGLDAQFLKERLGITVDVFHEHRYDILTELRASDNRLGFPGVVGQTAPFINSGIVNNRGVDFELTWTDRIGEDFRYYIKPNFTFARNKIIFQNEISWEHPWRTATGHRLNENFVYVFDHFVRDQAEADALNENGYQPWGKLIPGDAVYKDLNGDGLITDIADRQIMGNPRSPEIQFGLPITLQYKGLDISVLFQGALNSSMLVTDGAAWDFPQYDHDKTGSVRPLHLNRWTPETAETATYPALHMGTHNNNKNSSSSLFLYDAKYLRLKNVEIGYSIPRNWIKRIGLNQVRFYVQGQNLMTWDGLDHLDMDPESNTNGYWYPLLKVYNFGVNVNF</sequence>
<dbReference type="SUPFAM" id="SSF56935">
    <property type="entry name" value="Porins"/>
    <property type="match status" value="1"/>
</dbReference>
<dbReference type="GO" id="GO:0009279">
    <property type="term" value="C:cell outer membrane"/>
    <property type="evidence" value="ECO:0007669"/>
    <property type="project" value="UniProtKB-SubCell"/>
</dbReference>
<dbReference type="FunFam" id="2.170.130.10:FF:000003">
    <property type="entry name" value="SusC/RagA family TonB-linked outer membrane protein"/>
    <property type="match status" value="1"/>
</dbReference>
<keyword evidence="1" id="KW-0472">Membrane</keyword>
<dbReference type="InterPro" id="IPR008969">
    <property type="entry name" value="CarboxyPept-like_regulatory"/>
</dbReference>
<dbReference type="AlphaFoldDB" id="A0A1H7WUQ3"/>
<dbReference type="STRING" id="407022.SAMN05661044_04689"/>
<evidence type="ECO:0000313" key="3">
    <source>
        <dbReference type="EMBL" id="SEM25252.1"/>
    </source>
</evidence>
<evidence type="ECO:0000259" key="2">
    <source>
        <dbReference type="Pfam" id="PF07715"/>
    </source>
</evidence>
<reference evidence="4" key="1">
    <citation type="submission" date="2016-10" db="EMBL/GenBank/DDBJ databases">
        <authorList>
            <person name="Varghese N."/>
            <person name="Submissions S."/>
        </authorList>
    </citation>
    <scope>NUCLEOTIDE SEQUENCE [LARGE SCALE GENOMIC DNA]</scope>
    <source>
        <strain evidence="4">DSM 18733</strain>
    </source>
</reference>
<dbReference type="Gene3D" id="2.60.40.1120">
    <property type="entry name" value="Carboxypeptidase-like, regulatory domain"/>
    <property type="match status" value="1"/>
</dbReference>
<keyword evidence="1" id="KW-0813">Transport</keyword>
<keyword evidence="1" id="KW-0998">Cell outer membrane</keyword>
<dbReference type="RefSeq" id="WP_202907926.1">
    <property type="nucleotide sequence ID" value="NZ_FOAF01000009.1"/>
</dbReference>
<protein>
    <submittedName>
        <fullName evidence="3">TonB-linked outer membrane protein, SusC/RagA family</fullName>
    </submittedName>
</protein>
<gene>
    <name evidence="3" type="ORF">SAMN05661044_04689</name>
</gene>
<evidence type="ECO:0000256" key="1">
    <source>
        <dbReference type="PROSITE-ProRule" id="PRU01360"/>
    </source>
</evidence>
<dbReference type="SUPFAM" id="SSF49464">
    <property type="entry name" value="Carboxypeptidase regulatory domain-like"/>
    <property type="match status" value="1"/>
</dbReference>
<organism evidence="3 4">
    <name type="scientific">Olivibacter domesticus</name>
    <name type="common">Pseudosphingobacterium domesticum</name>
    <dbReference type="NCBI Taxonomy" id="407022"/>
    <lineage>
        <taxon>Bacteria</taxon>
        <taxon>Pseudomonadati</taxon>
        <taxon>Bacteroidota</taxon>
        <taxon>Sphingobacteriia</taxon>
        <taxon>Sphingobacteriales</taxon>
        <taxon>Sphingobacteriaceae</taxon>
        <taxon>Olivibacter</taxon>
    </lineage>
</organism>
<keyword evidence="4" id="KW-1185">Reference proteome</keyword>
<comment type="subcellular location">
    <subcellularLocation>
        <location evidence="1">Cell outer membrane</location>
        <topology evidence="1">Multi-pass membrane protein</topology>
    </subcellularLocation>
</comment>
<dbReference type="InterPro" id="IPR012910">
    <property type="entry name" value="Plug_dom"/>
</dbReference>
<comment type="similarity">
    <text evidence="1">Belongs to the TonB-dependent receptor family.</text>
</comment>
<dbReference type="InterPro" id="IPR023996">
    <property type="entry name" value="TonB-dep_OMP_SusC/RagA"/>
</dbReference>
<dbReference type="NCBIfam" id="TIGR04057">
    <property type="entry name" value="SusC_RagA_signa"/>
    <property type="match status" value="1"/>
</dbReference>
<dbReference type="NCBIfam" id="TIGR04056">
    <property type="entry name" value="OMP_RagA_SusC"/>
    <property type="match status" value="1"/>
</dbReference>
<dbReference type="EMBL" id="FOAF01000009">
    <property type="protein sequence ID" value="SEM25252.1"/>
    <property type="molecule type" value="Genomic_DNA"/>
</dbReference>
<dbReference type="Pfam" id="PF13715">
    <property type="entry name" value="CarbopepD_reg_2"/>
    <property type="match status" value="1"/>
</dbReference>
<feature type="domain" description="TonB-dependent receptor plug" evidence="2">
    <location>
        <begin position="226"/>
        <end position="332"/>
    </location>
</feature>
<keyword evidence="1" id="KW-1134">Transmembrane beta strand</keyword>
<keyword evidence="1" id="KW-0812">Transmembrane</keyword>
<accession>A0A1H7WUQ3</accession>
<dbReference type="InterPro" id="IPR037066">
    <property type="entry name" value="Plug_dom_sf"/>
</dbReference>
<dbReference type="Gene3D" id="2.170.130.10">
    <property type="entry name" value="TonB-dependent receptor, plug domain"/>
    <property type="match status" value="1"/>
</dbReference>
<dbReference type="InterPro" id="IPR039426">
    <property type="entry name" value="TonB-dep_rcpt-like"/>
</dbReference>
<dbReference type="InterPro" id="IPR023997">
    <property type="entry name" value="TonB-dep_OMP_SusC/RagA_CS"/>
</dbReference>
<name>A0A1H7WUQ3_OLID1</name>
<dbReference type="Proteomes" id="UP000199421">
    <property type="component" value="Unassembled WGS sequence"/>
</dbReference>